<protein>
    <submittedName>
        <fullName evidence="1">Uncharacterized protein</fullName>
    </submittedName>
</protein>
<reference evidence="1 2" key="1">
    <citation type="submission" date="2016-05" db="EMBL/GenBank/DDBJ databases">
        <title>Nuclear genome of Blastocystis sp. subtype 1 NandII.</title>
        <authorList>
            <person name="Gentekaki E."/>
            <person name="Curtis B."/>
            <person name="Stairs C."/>
            <person name="Eme L."/>
            <person name="Herman E."/>
            <person name="Klimes V."/>
            <person name="Arias M.C."/>
            <person name="Elias M."/>
            <person name="Hilliou F."/>
            <person name="Klute M."/>
            <person name="Malik S.-B."/>
            <person name="Pightling A."/>
            <person name="Rachubinski R."/>
            <person name="Salas D."/>
            <person name="Schlacht A."/>
            <person name="Suga H."/>
            <person name="Archibald J."/>
            <person name="Ball S.G."/>
            <person name="Clark G."/>
            <person name="Dacks J."/>
            <person name="Van Der Giezen M."/>
            <person name="Tsaousis A."/>
            <person name="Roger A."/>
        </authorList>
    </citation>
    <scope>NUCLEOTIDE SEQUENCE [LARGE SCALE GENOMIC DNA]</scope>
    <source>
        <strain evidence="2">ATCC 50177 / NandII</strain>
    </source>
</reference>
<proteinExistence type="predicted"/>
<dbReference type="EMBL" id="LXWW01000045">
    <property type="protein sequence ID" value="OAO17122.1"/>
    <property type="molecule type" value="Genomic_DNA"/>
</dbReference>
<gene>
    <name evidence="1" type="ORF">AV274_1148</name>
</gene>
<organism evidence="1 2">
    <name type="scientific">Blastocystis sp. subtype 1 (strain ATCC 50177 / NandII)</name>
    <dbReference type="NCBI Taxonomy" id="478820"/>
    <lineage>
        <taxon>Eukaryota</taxon>
        <taxon>Sar</taxon>
        <taxon>Stramenopiles</taxon>
        <taxon>Bigyra</taxon>
        <taxon>Opalozoa</taxon>
        <taxon>Opalinata</taxon>
        <taxon>Blastocystidae</taxon>
        <taxon>Blastocystis</taxon>
    </lineage>
</organism>
<accession>A0A196SLP0</accession>
<sequence>MKEHWEKEKEVAVFVQWVTDRAVQIDSETGLTSLSLELAQEAISALPAMDVSLLEFVNRTQLFLFFLDASLSLASPSLLDSSPQPFLTLSDWMHYSTHEIIQSLFTIPTIDVEKVVECTLHLNGLKADAILGFITDYHGQDKKRLFFGFLQYQKAKGVAEMLSQELAQFVEFLETNAMDTTLQLTLDEIKVLKAVVEMALAHPLLPAIHVLQLQHLRQCLVVLDTLGVTSPSIPDLAGILSSDEAFCASLGPLSSLPIPSITDLLARPSSLLLSRHAQKLLTSHSSSQSLQLLLQLQPACFPFLPAELPYYLLTPLLLKETSYEASNTASFISQHVQTEWFDSMILRVVDEEVKSMSELDSKALQVKASYLNLVKTQSAAVTAYQNYLAALSLLASHTPTLSPLELSQCVSRWNQHSGEKRSDSFITTPTVAGDDSGVSPADLLLNCDERIYRLNNAYRRDNSAYLCRILEDIGLNEYSVLHSFVVFTQQSLLNKDFENTCYFLTFILKHRDTVALLSPSEQHWMCRVMLAAVKTLKDLERMDLLPVFGFVLEHCSEEDLDDLGQTFSDSLIIKTEPKPQNTSDLVQQWQKKDRVSPSEEDPLFSLASPSPFFLTPPRAPLSPHTLSLLHSVVSAPQASPVTSLHLLLSAMLPDARGLEQTVLLMPAFPVFRSLSADLTQIGAIPGIPQNAVILLCEWFLLNESILHSSPPIPHNFTLREATTLLQTIPSCSSLLSFFKQYLLLCELSDEEGFDVNRCVSDREYRHGVLLRAITSRNERRNELAFACLDGSAEENGEYLRAYLQSVLTNPLLNMERMKKQCHEYCVVQRLCEHDAPAYHAFLFSLLDSLTTSSIDPIQFILTELERFEPQAADSIATVLHFMTLLNQTMLVFDIRSFFQFSSEPPLTIRFVKEAWVDFLRERVTEATIPQLKELCAYMQLPTHIVDHCFVWSQVVYPEKEDFDWTAHIASILPFLPLLPRSDLLDFAHYCFFDAEASSFHSASFLPTRVQLTDTILSILSSDTDSPDFALYSRLKAALSVTQSLHLDFFETHLQDSLLDLVSDAYHAGIPLPRIEEAVHLLHDSYHTPEETVMRAFTLRCMEQALKESNADALHVAAQILLTTFEAHGASQVDAAAAAQLKLLQEHATSPVQPVLVELLLFLCGSNQYSGDFTFSLLLLLLQHFLPIAWTARNRDDLVQELVQHIHSSSMDQLAPCLTAVEAALESFASAAMYHSLFPSVSVATILPWCSASEGLLSHVSRSRLFDLLALAATNKMEGRKWSLPRESGRKGMEGNVDALCFAMLTQCLKLRMFNSAWHFCLFPLFHLSESHCQELLAADTLSVDERWLLERLLVLRGLMTAKSVERVQLTSLLSVYYVMLTCDYDMVMDEANWPLFVAFVKKYSIDTNSGSAFIPFGKEDCLQYCLPFCVSFPFALSMLLLSRRAERAVLLWNAVLGTESDVCQGLSNIQSWCRRLADGETAFEGDISYGWSLSSLLLSETADFIESEYGEYF</sequence>
<comment type="caution">
    <text evidence="1">The sequence shown here is derived from an EMBL/GenBank/DDBJ whole genome shotgun (WGS) entry which is preliminary data.</text>
</comment>
<evidence type="ECO:0000313" key="2">
    <source>
        <dbReference type="Proteomes" id="UP000078348"/>
    </source>
</evidence>
<dbReference type="Proteomes" id="UP000078348">
    <property type="component" value="Unassembled WGS sequence"/>
</dbReference>
<keyword evidence="2" id="KW-1185">Reference proteome</keyword>
<evidence type="ECO:0000313" key="1">
    <source>
        <dbReference type="EMBL" id="OAO17122.1"/>
    </source>
</evidence>
<name>A0A196SLP0_BLAHN</name>